<accession>A0AAD9Z970</accession>
<dbReference type="PANTHER" id="PTHR43702">
    <property type="entry name" value="L-FUCOSE-PROTON SYMPORTER"/>
    <property type="match status" value="1"/>
</dbReference>
<evidence type="ECO:0000256" key="4">
    <source>
        <dbReference type="SAM" id="Phobius"/>
    </source>
</evidence>
<keyword evidence="6" id="KW-1185">Reference proteome</keyword>
<comment type="caution">
    <text evidence="5">The sequence shown here is derived from an EMBL/GenBank/DDBJ whole genome shotgun (WGS) entry which is preliminary data.</text>
</comment>
<dbReference type="EMBL" id="JANJYJ010000634">
    <property type="protein sequence ID" value="KAK3173836.1"/>
    <property type="molecule type" value="Genomic_DNA"/>
</dbReference>
<reference evidence="5" key="1">
    <citation type="journal article" date="2023" name="Plant J.">
        <title>Genome sequences and population genomics provide insights into the demographic history, inbreeding, and mutation load of two 'living fossil' tree species of Dipteronia.</title>
        <authorList>
            <person name="Feng Y."/>
            <person name="Comes H.P."/>
            <person name="Chen J."/>
            <person name="Zhu S."/>
            <person name="Lu R."/>
            <person name="Zhang X."/>
            <person name="Li P."/>
            <person name="Qiu J."/>
            <person name="Olsen K.M."/>
            <person name="Qiu Y."/>
        </authorList>
    </citation>
    <scope>NUCLEOTIDE SEQUENCE</scope>
    <source>
        <strain evidence="5">NBL</strain>
    </source>
</reference>
<feature type="transmembrane region" description="Helical" evidence="4">
    <location>
        <begin position="405"/>
        <end position="428"/>
    </location>
</feature>
<keyword evidence="4" id="KW-1133">Transmembrane helix</keyword>
<evidence type="ECO:0000313" key="6">
    <source>
        <dbReference type="Proteomes" id="UP001281410"/>
    </source>
</evidence>
<dbReference type="PANTHER" id="PTHR43702:SF3">
    <property type="entry name" value="PROTEIN TSGA"/>
    <property type="match status" value="1"/>
</dbReference>
<feature type="transmembrane region" description="Helical" evidence="4">
    <location>
        <begin position="526"/>
        <end position="543"/>
    </location>
</feature>
<evidence type="ECO:0000313" key="5">
    <source>
        <dbReference type="EMBL" id="KAK3173836.1"/>
    </source>
</evidence>
<feature type="transmembrane region" description="Helical" evidence="4">
    <location>
        <begin position="316"/>
        <end position="336"/>
    </location>
</feature>
<feature type="transmembrane region" description="Helical" evidence="4">
    <location>
        <begin position="254"/>
        <end position="277"/>
    </location>
</feature>
<feature type="transmembrane region" description="Helical" evidence="4">
    <location>
        <begin position="122"/>
        <end position="142"/>
    </location>
</feature>
<keyword evidence="2" id="KW-1003">Cell membrane</keyword>
<keyword evidence="4" id="KW-0812">Transmembrane</keyword>
<dbReference type="GO" id="GO:0005886">
    <property type="term" value="C:plasma membrane"/>
    <property type="evidence" value="ECO:0007669"/>
    <property type="project" value="UniProtKB-SubCell"/>
</dbReference>
<dbReference type="InterPro" id="IPR050375">
    <property type="entry name" value="MFS_TsgA-like"/>
</dbReference>
<dbReference type="Gene3D" id="1.20.1250.20">
    <property type="entry name" value="MFS general substrate transporter like domains"/>
    <property type="match status" value="2"/>
</dbReference>
<name>A0AAD9Z970_9ROSI</name>
<proteinExistence type="predicted"/>
<dbReference type="AlphaFoldDB" id="A0AAD9Z970"/>
<feature type="transmembrane region" description="Helical" evidence="4">
    <location>
        <begin position="187"/>
        <end position="207"/>
    </location>
</feature>
<evidence type="ECO:0000256" key="1">
    <source>
        <dbReference type="ARBA" id="ARBA00004429"/>
    </source>
</evidence>
<protein>
    <submittedName>
        <fullName evidence="5">Uncharacterized protein</fullName>
    </submittedName>
</protein>
<gene>
    <name evidence="5" type="ORF">Dsin_032876</name>
</gene>
<feature type="region of interest" description="Disordered" evidence="3">
    <location>
        <begin position="558"/>
        <end position="605"/>
    </location>
</feature>
<feature type="transmembrane region" description="Helical" evidence="4">
    <location>
        <begin position="213"/>
        <end position="233"/>
    </location>
</feature>
<comment type="subcellular location">
    <subcellularLocation>
        <location evidence="1">Cell inner membrane</location>
        <topology evidence="1">Multi-pass membrane protein</topology>
    </subcellularLocation>
</comment>
<sequence>MPGGPQHRTIKSVEFSSSSLVVSLDISGQVQRFTHTLASESENTQHTRTFFSFDFSPNFFSIPFGYSTLSSPSPPPTMSRVPQCLVKVTRTAATTGRAVVDFAKSLDVQRGKPLREITNKDTIVPIALASLLFCMWGLAYGLLDLMNFHIKVAMDIKREEAAILAAGYYAAYLFVPRLLAGPLIEKCGYRFTMIIGLVLLAIGDFLMSAGAQAYSLPGMVASHFVVGCGVSSLERAANPYAVNCGPRTRATVRILIAQAWAGIGTVIAPFLANAFVFNANSSHTPPPADPLQPGRCLIAAASTSGVHGDLSSVISFYRGLGGCIIGLALALTLVFFRTNWMPEVAEPPSPQTDIGWSIFEHPVCSTRYARLWWGVVANFVNLGCQVTFAQFFMEHMKVNACASDYWAAIYMSFAQIAFVLGRFAAAGLVTMPKIFKPRLVLAGFLVGAVVFCGVGTITTSTAAIACAAMVMFFEAPSFPMIFESATADFDEWTSTAETLMIMSISGGALQPALMGKLVSNVKISKAWWLTTGCFVLVLSYAVANNLIPSFRRSVDTAQIETQGNEQDEEKGPDDTPVANSQAVEDIRAPPGVHHHGYFGGVGSAA</sequence>
<dbReference type="GO" id="GO:0022857">
    <property type="term" value="F:transmembrane transporter activity"/>
    <property type="evidence" value="ECO:0007669"/>
    <property type="project" value="InterPro"/>
</dbReference>
<organism evidence="5 6">
    <name type="scientific">Dipteronia sinensis</name>
    <dbReference type="NCBI Taxonomy" id="43782"/>
    <lineage>
        <taxon>Eukaryota</taxon>
        <taxon>Viridiplantae</taxon>
        <taxon>Streptophyta</taxon>
        <taxon>Embryophyta</taxon>
        <taxon>Tracheophyta</taxon>
        <taxon>Spermatophyta</taxon>
        <taxon>Magnoliopsida</taxon>
        <taxon>eudicotyledons</taxon>
        <taxon>Gunneridae</taxon>
        <taxon>Pentapetalae</taxon>
        <taxon>rosids</taxon>
        <taxon>malvids</taxon>
        <taxon>Sapindales</taxon>
        <taxon>Sapindaceae</taxon>
        <taxon>Hippocastanoideae</taxon>
        <taxon>Acereae</taxon>
        <taxon>Dipteronia</taxon>
    </lineage>
</organism>
<feature type="transmembrane region" description="Helical" evidence="4">
    <location>
        <begin position="162"/>
        <end position="180"/>
    </location>
</feature>
<evidence type="ECO:0000256" key="3">
    <source>
        <dbReference type="SAM" id="MobiDB-lite"/>
    </source>
</evidence>
<dbReference type="InterPro" id="IPR011701">
    <property type="entry name" value="MFS"/>
</dbReference>
<evidence type="ECO:0000256" key="2">
    <source>
        <dbReference type="ARBA" id="ARBA00022475"/>
    </source>
</evidence>
<dbReference type="Pfam" id="PF07690">
    <property type="entry name" value="MFS_1"/>
    <property type="match status" value="1"/>
</dbReference>
<feature type="transmembrane region" description="Helical" evidence="4">
    <location>
        <begin position="440"/>
        <end position="473"/>
    </location>
</feature>
<feature type="transmembrane region" description="Helical" evidence="4">
    <location>
        <begin position="371"/>
        <end position="393"/>
    </location>
</feature>
<dbReference type="Proteomes" id="UP001281410">
    <property type="component" value="Unassembled WGS sequence"/>
</dbReference>
<dbReference type="InterPro" id="IPR036259">
    <property type="entry name" value="MFS_trans_sf"/>
</dbReference>
<dbReference type="SUPFAM" id="SSF103473">
    <property type="entry name" value="MFS general substrate transporter"/>
    <property type="match status" value="1"/>
</dbReference>
<keyword evidence="4" id="KW-0472">Membrane</keyword>